<evidence type="ECO:0000313" key="1">
    <source>
        <dbReference type="EMBL" id="PWN51745.1"/>
    </source>
</evidence>
<organism evidence="1 2">
    <name type="scientific">Violaceomyces palustris</name>
    <dbReference type="NCBI Taxonomy" id="1673888"/>
    <lineage>
        <taxon>Eukaryota</taxon>
        <taxon>Fungi</taxon>
        <taxon>Dikarya</taxon>
        <taxon>Basidiomycota</taxon>
        <taxon>Ustilaginomycotina</taxon>
        <taxon>Ustilaginomycetes</taxon>
        <taxon>Violaceomycetales</taxon>
        <taxon>Violaceomycetaceae</taxon>
        <taxon>Violaceomyces</taxon>
    </lineage>
</organism>
<gene>
    <name evidence="1" type="ORF">IE53DRAFT_37876</name>
</gene>
<evidence type="ECO:0000313" key="2">
    <source>
        <dbReference type="Proteomes" id="UP000245626"/>
    </source>
</evidence>
<proteinExistence type="predicted"/>
<dbReference type="Proteomes" id="UP000245626">
    <property type="component" value="Unassembled WGS sequence"/>
</dbReference>
<reference evidence="1 2" key="1">
    <citation type="journal article" date="2018" name="Mol. Biol. Evol.">
        <title>Broad Genomic Sampling Reveals a Smut Pathogenic Ancestry of the Fungal Clade Ustilaginomycotina.</title>
        <authorList>
            <person name="Kijpornyongpan T."/>
            <person name="Mondo S.J."/>
            <person name="Barry K."/>
            <person name="Sandor L."/>
            <person name="Lee J."/>
            <person name="Lipzen A."/>
            <person name="Pangilinan J."/>
            <person name="LaButti K."/>
            <person name="Hainaut M."/>
            <person name="Henrissat B."/>
            <person name="Grigoriev I.V."/>
            <person name="Spatafora J.W."/>
            <person name="Aime M.C."/>
        </authorList>
    </citation>
    <scope>NUCLEOTIDE SEQUENCE [LARGE SCALE GENOMIC DNA]</scope>
    <source>
        <strain evidence="1 2">SA 807</strain>
    </source>
</reference>
<keyword evidence="2" id="KW-1185">Reference proteome</keyword>
<sequence length="81" mass="8894">MSFLAQALSSRLTELGFPALLLPSGPSGSVLIMLAARRPGVGKRGEKNTSFEGDQERDQKESLHHTVRMIMNRMARAKAEL</sequence>
<dbReference type="EMBL" id="KZ819820">
    <property type="protein sequence ID" value="PWN51745.1"/>
    <property type="molecule type" value="Genomic_DNA"/>
</dbReference>
<name>A0ACD0P0X5_9BASI</name>
<accession>A0ACD0P0X5</accession>
<protein>
    <submittedName>
        <fullName evidence="1">Uncharacterized protein</fullName>
    </submittedName>
</protein>